<feature type="compositionally biased region" description="Basic residues" evidence="1">
    <location>
        <begin position="60"/>
        <end position="69"/>
    </location>
</feature>
<organism evidence="2 3">
    <name type="scientific">Ensete ventricosum</name>
    <name type="common">Abyssinian banana</name>
    <name type="synonym">Musa ensete</name>
    <dbReference type="NCBI Taxonomy" id="4639"/>
    <lineage>
        <taxon>Eukaryota</taxon>
        <taxon>Viridiplantae</taxon>
        <taxon>Streptophyta</taxon>
        <taxon>Embryophyta</taxon>
        <taxon>Tracheophyta</taxon>
        <taxon>Spermatophyta</taxon>
        <taxon>Magnoliopsida</taxon>
        <taxon>Liliopsida</taxon>
        <taxon>Zingiberales</taxon>
        <taxon>Musaceae</taxon>
        <taxon>Ensete</taxon>
    </lineage>
</organism>
<dbReference type="EMBL" id="AMZH03017344">
    <property type="protein sequence ID" value="RRT43124.1"/>
    <property type="molecule type" value="Genomic_DNA"/>
</dbReference>
<evidence type="ECO:0000313" key="3">
    <source>
        <dbReference type="Proteomes" id="UP000287651"/>
    </source>
</evidence>
<evidence type="ECO:0000313" key="2">
    <source>
        <dbReference type="EMBL" id="RRT43124.1"/>
    </source>
</evidence>
<proteinExistence type="predicted"/>
<reference evidence="2 3" key="1">
    <citation type="journal article" date="2014" name="Agronomy (Basel)">
        <title>A Draft Genome Sequence for Ensete ventricosum, the Drought-Tolerant Tree Against Hunger.</title>
        <authorList>
            <person name="Harrison J."/>
            <person name="Moore K.A."/>
            <person name="Paszkiewicz K."/>
            <person name="Jones T."/>
            <person name="Grant M."/>
            <person name="Ambacheew D."/>
            <person name="Muzemil S."/>
            <person name="Studholme D.J."/>
        </authorList>
    </citation>
    <scope>NUCLEOTIDE SEQUENCE [LARGE SCALE GENOMIC DNA]</scope>
</reference>
<name>A0A426XUF4_ENSVE</name>
<gene>
    <name evidence="2" type="ORF">B296_00028575</name>
</gene>
<protein>
    <submittedName>
        <fullName evidence="2">Uncharacterized protein</fullName>
    </submittedName>
</protein>
<dbReference type="Proteomes" id="UP000287651">
    <property type="component" value="Unassembled WGS sequence"/>
</dbReference>
<comment type="caution">
    <text evidence="2">The sequence shown here is derived from an EMBL/GenBank/DDBJ whole genome shotgun (WGS) entry which is preliminary data.</text>
</comment>
<sequence>MTVMPNDGTTAMAFAPYLGFYGGSDLTTFGLLRLQSKNHREIPNLGDGGAGEDEHPERLHQRHGVGRRRQTLGRRVVGGRLSKLKLAFDGVGRHVHDPSSFSQENGSVAR</sequence>
<accession>A0A426XUF4</accession>
<evidence type="ECO:0000256" key="1">
    <source>
        <dbReference type="SAM" id="MobiDB-lite"/>
    </source>
</evidence>
<dbReference type="AlphaFoldDB" id="A0A426XUF4"/>
<feature type="region of interest" description="Disordered" evidence="1">
    <location>
        <begin position="42"/>
        <end position="69"/>
    </location>
</feature>